<gene>
    <name evidence="2" type="ORF">AMTR_s00024p00230480</name>
</gene>
<evidence type="ECO:0000313" key="3">
    <source>
        <dbReference type="Proteomes" id="UP000017836"/>
    </source>
</evidence>
<dbReference type="HOGENOM" id="CLU_1888559_0_0_1"/>
<feature type="compositionally biased region" description="Low complexity" evidence="1">
    <location>
        <begin position="40"/>
        <end position="57"/>
    </location>
</feature>
<feature type="region of interest" description="Disordered" evidence="1">
    <location>
        <begin position="1"/>
        <end position="72"/>
    </location>
</feature>
<accession>W1PML1</accession>
<dbReference type="AlphaFoldDB" id="W1PML1"/>
<dbReference type="Proteomes" id="UP000017836">
    <property type="component" value="Unassembled WGS sequence"/>
</dbReference>
<evidence type="ECO:0000313" key="2">
    <source>
        <dbReference type="EMBL" id="ERN11242.1"/>
    </source>
</evidence>
<proteinExistence type="predicted"/>
<keyword evidence="3" id="KW-1185">Reference proteome</keyword>
<sequence length="135" mass="14515">MGHKIWLKARPQLGPPRPKDHVEPLQGENRASRGEPPCFPFSFSPSSSLSGPAQPLSKVGQGLGKDSSDLVRVGPGHGVGQCRSFASPKFEAYIEPFIPDARVGASHLNASEVSLRVLELSSHFCIQCAAPNMRE</sequence>
<evidence type="ECO:0000256" key="1">
    <source>
        <dbReference type="SAM" id="MobiDB-lite"/>
    </source>
</evidence>
<organism evidence="2 3">
    <name type="scientific">Amborella trichopoda</name>
    <dbReference type="NCBI Taxonomy" id="13333"/>
    <lineage>
        <taxon>Eukaryota</taxon>
        <taxon>Viridiplantae</taxon>
        <taxon>Streptophyta</taxon>
        <taxon>Embryophyta</taxon>
        <taxon>Tracheophyta</taxon>
        <taxon>Spermatophyta</taxon>
        <taxon>Magnoliopsida</taxon>
        <taxon>Amborellales</taxon>
        <taxon>Amborellaceae</taxon>
        <taxon>Amborella</taxon>
    </lineage>
</organism>
<name>W1PML1_AMBTC</name>
<reference evidence="3" key="1">
    <citation type="journal article" date="2013" name="Science">
        <title>The Amborella genome and the evolution of flowering plants.</title>
        <authorList>
            <consortium name="Amborella Genome Project"/>
        </authorList>
    </citation>
    <scope>NUCLEOTIDE SEQUENCE [LARGE SCALE GENOMIC DNA]</scope>
</reference>
<dbReference type="EMBL" id="KI392710">
    <property type="protein sequence ID" value="ERN11242.1"/>
    <property type="molecule type" value="Genomic_DNA"/>
</dbReference>
<dbReference type="Gramene" id="ERN11242">
    <property type="protein sequence ID" value="ERN11242"/>
    <property type="gene ID" value="AMTR_s00024p00230480"/>
</dbReference>
<protein>
    <submittedName>
        <fullName evidence="2">Uncharacterized protein</fullName>
    </submittedName>
</protein>